<dbReference type="AlphaFoldDB" id="A0A2N0NXM8"/>
<sequence>MQSRQISPYESPDITPAVSFPERAASPDTSKAAHAERRAYVALLASLPCSTIVVDLAEIADEVSAKSIDVPFSINSYNPKPYAYCHFASETAMENAKSISCALKKVGLTWHSPDKVTFLCHRCGCPNCNPDQCGSSSCPNCPARPWQSNDKLRALYNKHLPPSHPAKCHNRFACPDNNNDSQSRDNASCHHSSSRPNNRQQSHFCSQRYVMYPAPSTVFTNWKSIGVALEKVVEELALLTTQFSTINSHLSKLKSAIAAHASAPELFFYWACSSSSRFHDGIVDDTLGVYLDKQYNSYVDFSSLSLDRMWHALKVAIFSTAIDTLPFHKVSNTHRYSYSPDLSKLITINKFLDHFLYHLTTHRPNWSTQISQMMVALPSYLTNLASLLPDYSVPVYSIIPLSAFKSFLRSQKNLVSAFLTLRDEYFSNSFGTFIDSALSVEKRSIVLDRVLVVLDSKPTLLTNPSDIKQAAQKAYTLLSNVSASLYDPVLAPITLQEWSDIISSMPNNKASGSSKISYKILKHLSGEALNFSLLLANTCLFHSDISADWCEAVVYPIFKPHDFDAQLKNTQSITLLETVCKCVVKVVTNRLSNILADNHIFQKDNFASLPGSSTNAPIKMLDAIIHQQKHDSSDNQELWIVSQDIS</sequence>
<dbReference type="EMBL" id="LLXJ01002245">
    <property type="protein sequence ID" value="PKB99312.1"/>
    <property type="molecule type" value="Genomic_DNA"/>
</dbReference>
<comment type="caution">
    <text evidence="2">The sequence shown here is derived from an EMBL/GenBank/DDBJ whole genome shotgun (WGS) entry which is preliminary data.</text>
</comment>
<dbReference type="VEuPathDB" id="FungiDB:RhiirA1_462939"/>
<evidence type="ECO:0000313" key="3">
    <source>
        <dbReference type="Proteomes" id="UP000232722"/>
    </source>
</evidence>
<dbReference type="VEuPathDB" id="FungiDB:FUN_018813"/>
<organism evidence="2 3">
    <name type="scientific">Rhizophagus irregularis</name>
    <dbReference type="NCBI Taxonomy" id="588596"/>
    <lineage>
        <taxon>Eukaryota</taxon>
        <taxon>Fungi</taxon>
        <taxon>Fungi incertae sedis</taxon>
        <taxon>Mucoromycota</taxon>
        <taxon>Glomeromycotina</taxon>
        <taxon>Glomeromycetes</taxon>
        <taxon>Glomerales</taxon>
        <taxon>Glomeraceae</taxon>
        <taxon>Rhizophagus</taxon>
    </lineage>
</organism>
<feature type="region of interest" description="Disordered" evidence="1">
    <location>
        <begin position="1"/>
        <end position="28"/>
    </location>
</feature>
<gene>
    <name evidence="2" type="ORF">RhiirA5_429917</name>
</gene>
<evidence type="ECO:0000256" key="1">
    <source>
        <dbReference type="SAM" id="MobiDB-lite"/>
    </source>
</evidence>
<reference evidence="2 3" key="1">
    <citation type="submission" date="2016-04" db="EMBL/GenBank/DDBJ databases">
        <title>Genome analyses suggest a sexual origin of heterokaryosis in a supposedly ancient asexual fungus.</title>
        <authorList>
            <person name="Ropars J."/>
            <person name="Sedzielewska K."/>
            <person name="Noel J."/>
            <person name="Charron P."/>
            <person name="Farinelli L."/>
            <person name="Marton T."/>
            <person name="Kruger M."/>
            <person name="Pelin A."/>
            <person name="Brachmann A."/>
            <person name="Corradi N."/>
        </authorList>
    </citation>
    <scope>NUCLEOTIDE SEQUENCE [LARGE SCALE GENOMIC DNA]</scope>
    <source>
        <strain evidence="2 3">A5</strain>
    </source>
</reference>
<dbReference type="VEuPathDB" id="FungiDB:RhiirA1_390780"/>
<evidence type="ECO:0000313" key="2">
    <source>
        <dbReference type="EMBL" id="PKB99312.1"/>
    </source>
</evidence>
<reference evidence="2 3" key="2">
    <citation type="submission" date="2017-09" db="EMBL/GenBank/DDBJ databases">
        <title>Extensive intraspecific genome diversity in a model arbuscular mycorrhizal fungus.</title>
        <authorList>
            <person name="Chen E.C."/>
            <person name="Morin E."/>
            <person name="Beaudet D."/>
            <person name="Noel J."/>
            <person name="Ndikumana S."/>
            <person name="Charron P."/>
            <person name="St-Onge C."/>
            <person name="Giorgi J."/>
            <person name="Grigoriev I.V."/>
            <person name="Roux C."/>
            <person name="Martin F.M."/>
            <person name="Corradi N."/>
        </authorList>
    </citation>
    <scope>NUCLEOTIDE SEQUENCE [LARGE SCALE GENOMIC DNA]</scope>
    <source>
        <strain evidence="2 3">A5</strain>
    </source>
</reference>
<protein>
    <submittedName>
        <fullName evidence="2">Uncharacterized protein</fullName>
    </submittedName>
</protein>
<proteinExistence type="predicted"/>
<dbReference type="PANTHER" id="PTHR19446">
    <property type="entry name" value="REVERSE TRANSCRIPTASES"/>
    <property type="match status" value="1"/>
</dbReference>
<name>A0A2N0NXM8_9GLOM</name>
<dbReference type="Proteomes" id="UP000232722">
    <property type="component" value="Unassembled WGS sequence"/>
</dbReference>
<accession>A0A2N0NXM8</accession>